<comment type="caution">
    <text evidence="1">The sequence shown here is derived from an EMBL/GenBank/DDBJ whole genome shotgun (WGS) entry which is preliminary data.</text>
</comment>
<accession>A0AAV2T096</accession>
<dbReference type="Proteomes" id="UP001497525">
    <property type="component" value="Unassembled WGS sequence"/>
</dbReference>
<evidence type="ECO:0000313" key="2">
    <source>
        <dbReference type="Proteomes" id="UP001497525"/>
    </source>
</evidence>
<name>A0AAV2T096_CALDB</name>
<sequence>MFQIKCPFRINREFSLVKYEEKTELYVEDVYSMDSMDPYDRMIWDYIISDRSLTESAIKAILLNMNKSVGRYSNSISETNSRKMFQSSLMEDIAKTLGIPRIDFRGIHQAYFSIIATGRSRMTLELYSTHFIPKFSMCLQERLKTLCSLMPLIRLALVGLLFGQTPEKRQGLWDGVFAIVQRHIEEFDSKVPRIKQVP</sequence>
<dbReference type="AlphaFoldDB" id="A0AAV2T096"/>
<reference evidence="1" key="1">
    <citation type="submission" date="2024-06" db="EMBL/GenBank/DDBJ databases">
        <authorList>
            <person name="Liu X."/>
            <person name="Lenzi L."/>
            <person name="Haldenby T S."/>
            <person name="Uol C."/>
        </authorList>
    </citation>
    <scope>NUCLEOTIDE SEQUENCE</scope>
</reference>
<proteinExistence type="predicted"/>
<organism evidence="1 2">
    <name type="scientific">Calicophoron daubneyi</name>
    <name type="common">Rumen fluke</name>
    <name type="synonym">Paramphistomum daubneyi</name>
    <dbReference type="NCBI Taxonomy" id="300641"/>
    <lineage>
        <taxon>Eukaryota</taxon>
        <taxon>Metazoa</taxon>
        <taxon>Spiralia</taxon>
        <taxon>Lophotrochozoa</taxon>
        <taxon>Platyhelminthes</taxon>
        <taxon>Trematoda</taxon>
        <taxon>Digenea</taxon>
        <taxon>Plagiorchiida</taxon>
        <taxon>Pronocephalata</taxon>
        <taxon>Paramphistomoidea</taxon>
        <taxon>Paramphistomidae</taxon>
        <taxon>Calicophoron</taxon>
    </lineage>
</organism>
<gene>
    <name evidence="1" type="ORF">CDAUBV1_LOCUS615</name>
</gene>
<protein>
    <submittedName>
        <fullName evidence="1">Uncharacterized protein</fullName>
    </submittedName>
</protein>
<dbReference type="EMBL" id="CAXLJL010000002">
    <property type="protein sequence ID" value="CAL5129574.1"/>
    <property type="molecule type" value="Genomic_DNA"/>
</dbReference>
<evidence type="ECO:0000313" key="1">
    <source>
        <dbReference type="EMBL" id="CAL5129574.1"/>
    </source>
</evidence>